<name>A0A4V0HA16_STRPO</name>
<evidence type="ECO:0000256" key="3">
    <source>
        <dbReference type="ARBA" id="ARBA00022490"/>
    </source>
</evidence>
<dbReference type="PROSITE" id="PS51096">
    <property type="entry name" value="PTS_EIIA_TYPE_4"/>
    <property type="match status" value="1"/>
</dbReference>
<dbReference type="PANTHER" id="PTHR33799:SF1">
    <property type="entry name" value="PTS SYSTEM MANNOSE-SPECIFIC EIIAB COMPONENT-RELATED"/>
    <property type="match status" value="1"/>
</dbReference>
<dbReference type="InterPro" id="IPR036662">
    <property type="entry name" value="PTS_EIIA_man-typ_sf"/>
</dbReference>
<evidence type="ECO:0000256" key="1">
    <source>
        <dbReference type="ARBA" id="ARBA00004496"/>
    </source>
</evidence>
<evidence type="ECO:0000256" key="2">
    <source>
        <dbReference type="ARBA" id="ARBA00022448"/>
    </source>
</evidence>
<dbReference type="InterPro" id="IPR004701">
    <property type="entry name" value="PTS_EIIA_man-typ"/>
</dbReference>
<dbReference type="CDD" id="cd00006">
    <property type="entry name" value="PTS_IIA_man"/>
    <property type="match status" value="1"/>
</dbReference>
<reference evidence="9 10" key="1">
    <citation type="submission" date="2019-05" db="EMBL/GenBank/DDBJ databases">
        <authorList>
            <consortium name="Pathogen Informatics"/>
        </authorList>
    </citation>
    <scope>NUCLEOTIDE SEQUENCE [LARGE SCALE GENOMIC DNA]</scope>
    <source>
        <strain evidence="9 10">NCTC10924</strain>
    </source>
</reference>
<keyword evidence="3" id="KW-0963">Cytoplasm</keyword>
<evidence type="ECO:0000256" key="7">
    <source>
        <dbReference type="ARBA" id="ARBA00022777"/>
    </source>
</evidence>
<dbReference type="PANTHER" id="PTHR33799">
    <property type="entry name" value="PTS PERMEASE-RELATED-RELATED"/>
    <property type="match status" value="1"/>
</dbReference>
<organism evidence="9 10">
    <name type="scientific">Streptococcus porcinus</name>
    <dbReference type="NCBI Taxonomy" id="1340"/>
    <lineage>
        <taxon>Bacteria</taxon>
        <taxon>Bacillati</taxon>
        <taxon>Bacillota</taxon>
        <taxon>Bacilli</taxon>
        <taxon>Lactobacillales</taxon>
        <taxon>Streptococcaceae</taxon>
        <taxon>Streptococcus</taxon>
    </lineage>
</organism>
<dbReference type="Proteomes" id="UP000306241">
    <property type="component" value="Chromosome"/>
</dbReference>
<protein>
    <submittedName>
        <fullName evidence="9">PTS system protein fructose IIA component</fullName>
    </submittedName>
</protein>
<sequence length="135" mass="15311">MKSLILISHGHFCHELKKSTEMIMGPQNTIFSVGLETIEGAEDFRKKLLTIINNIEGDFLIFADLLGGTPCNVATQLLMAGHHFELYAGMNMPMIIAFLNSQMLDQEIDLKRFAQENIHFVNTLLEQNNDEEDEL</sequence>
<feature type="domain" description="PTS EIIA type-4" evidence="8">
    <location>
        <begin position="1"/>
        <end position="132"/>
    </location>
</feature>
<dbReference type="InterPro" id="IPR033887">
    <property type="entry name" value="PTS_IIA_man"/>
</dbReference>
<accession>A0A4V0HA16</accession>
<dbReference type="GO" id="GO:0009401">
    <property type="term" value="P:phosphoenolpyruvate-dependent sugar phosphotransferase system"/>
    <property type="evidence" value="ECO:0007669"/>
    <property type="project" value="UniProtKB-KW"/>
</dbReference>
<evidence type="ECO:0000313" key="9">
    <source>
        <dbReference type="EMBL" id="VTT44673.1"/>
    </source>
</evidence>
<dbReference type="RefSeq" id="WP_003085766.1">
    <property type="nucleotide sequence ID" value="NZ_CP070236.1"/>
</dbReference>
<dbReference type="Pfam" id="PF03610">
    <property type="entry name" value="EIIA-man"/>
    <property type="match status" value="1"/>
</dbReference>
<dbReference type="SUPFAM" id="SSF53062">
    <property type="entry name" value="PTS system fructose IIA component-like"/>
    <property type="match status" value="1"/>
</dbReference>
<dbReference type="GO" id="GO:0005737">
    <property type="term" value="C:cytoplasm"/>
    <property type="evidence" value="ECO:0007669"/>
    <property type="project" value="UniProtKB-SubCell"/>
</dbReference>
<keyword evidence="6" id="KW-0598">Phosphotransferase system</keyword>
<keyword evidence="4" id="KW-0762">Sugar transport</keyword>
<keyword evidence="2" id="KW-0813">Transport</keyword>
<keyword evidence="7" id="KW-0418">Kinase</keyword>
<evidence type="ECO:0000313" key="10">
    <source>
        <dbReference type="Proteomes" id="UP000306241"/>
    </source>
</evidence>
<dbReference type="OrthoDB" id="6623712at2"/>
<evidence type="ECO:0000259" key="8">
    <source>
        <dbReference type="PROSITE" id="PS51096"/>
    </source>
</evidence>
<evidence type="ECO:0000256" key="4">
    <source>
        <dbReference type="ARBA" id="ARBA00022597"/>
    </source>
</evidence>
<evidence type="ECO:0000256" key="5">
    <source>
        <dbReference type="ARBA" id="ARBA00022679"/>
    </source>
</evidence>
<gene>
    <name evidence="9" type="primary">manX_1</name>
    <name evidence="9" type="ORF">NCTC10924_01201</name>
</gene>
<keyword evidence="5" id="KW-0808">Transferase</keyword>
<dbReference type="InterPro" id="IPR051471">
    <property type="entry name" value="Bacterial_PTS_sugar_comp"/>
</dbReference>
<dbReference type="AlphaFoldDB" id="A0A4V0HA16"/>
<dbReference type="GO" id="GO:0016020">
    <property type="term" value="C:membrane"/>
    <property type="evidence" value="ECO:0007669"/>
    <property type="project" value="InterPro"/>
</dbReference>
<dbReference type="Gene3D" id="3.40.50.510">
    <property type="entry name" value="Phosphotransferase system, mannose-type IIA component"/>
    <property type="match status" value="1"/>
</dbReference>
<proteinExistence type="predicted"/>
<dbReference type="GO" id="GO:0016301">
    <property type="term" value="F:kinase activity"/>
    <property type="evidence" value="ECO:0007669"/>
    <property type="project" value="UniProtKB-KW"/>
</dbReference>
<comment type="subcellular location">
    <subcellularLocation>
        <location evidence="1">Cytoplasm</location>
    </subcellularLocation>
</comment>
<evidence type="ECO:0000256" key="6">
    <source>
        <dbReference type="ARBA" id="ARBA00022683"/>
    </source>
</evidence>
<dbReference type="EMBL" id="LR594052">
    <property type="protein sequence ID" value="VTT44673.1"/>
    <property type="molecule type" value="Genomic_DNA"/>
</dbReference>